<keyword evidence="1" id="KW-1133">Transmembrane helix</keyword>
<gene>
    <name evidence="2" type="ORF">H8S02_00875</name>
</gene>
<feature type="transmembrane region" description="Helical" evidence="1">
    <location>
        <begin position="46"/>
        <end position="69"/>
    </location>
</feature>
<name>A0ABR7GJM8_9FIRM</name>
<keyword evidence="1" id="KW-0472">Membrane</keyword>
<evidence type="ECO:0000256" key="1">
    <source>
        <dbReference type="SAM" id="Phobius"/>
    </source>
</evidence>
<feature type="transmembrane region" description="Helical" evidence="1">
    <location>
        <begin position="168"/>
        <end position="192"/>
    </location>
</feature>
<evidence type="ECO:0000313" key="2">
    <source>
        <dbReference type="EMBL" id="MBC5694512.1"/>
    </source>
</evidence>
<sequence>MNNNKTNVRFLAQLGLLAAIEIVMKLIGLGSVPVGPLYMSFLTVPIAVGAMTMGPAAGAILGAVFGLVSFKDALSGVGMTGMFFQISPLNTFVLCVVMRVLMGFCVGLIFKALRFIDRRGGWSYFIGALSAPLLNTLFFMGYIVLVFYHTEFIQSKVADLGAVNPLMFVVLLVGVQGLIEAIVCCAAGGVITRAVSSFLGTRAPAKTSKTED</sequence>
<organism evidence="2 3">
    <name type="scientific">Agathobaculum hominis</name>
    <dbReference type="NCBI Taxonomy" id="2763014"/>
    <lineage>
        <taxon>Bacteria</taxon>
        <taxon>Bacillati</taxon>
        <taxon>Bacillota</taxon>
        <taxon>Clostridia</taxon>
        <taxon>Eubacteriales</taxon>
        <taxon>Butyricicoccaceae</taxon>
        <taxon>Agathobaculum</taxon>
    </lineage>
</organism>
<dbReference type="Gene3D" id="1.10.1760.20">
    <property type="match status" value="1"/>
</dbReference>
<evidence type="ECO:0000313" key="3">
    <source>
        <dbReference type="Proteomes" id="UP000641741"/>
    </source>
</evidence>
<feature type="transmembrane region" description="Helical" evidence="1">
    <location>
        <begin position="122"/>
        <end position="148"/>
    </location>
</feature>
<dbReference type="Proteomes" id="UP000641741">
    <property type="component" value="Unassembled WGS sequence"/>
</dbReference>
<feature type="transmembrane region" description="Helical" evidence="1">
    <location>
        <begin position="89"/>
        <end position="110"/>
    </location>
</feature>
<dbReference type="InterPro" id="IPR024529">
    <property type="entry name" value="ECF_trnsprt_substrate-spec"/>
</dbReference>
<accession>A0ABR7GJM8</accession>
<proteinExistence type="predicted"/>
<dbReference type="RefSeq" id="WP_186968808.1">
    <property type="nucleotide sequence ID" value="NZ_JACOPK010000001.1"/>
</dbReference>
<comment type="caution">
    <text evidence="2">The sequence shown here is derived from an EMBL/GenBank/DDBJ whole genome shotgun (WGS) entry which is preliminary data.</text>
</comment>
<keyword evidence="3" id="KW-1185">Reference proteome</keyword>
<dbReference type="EMBL" id="JACOPK010000001">
    <property type="protein sequence ID" value="MBC5694512.1"/>
    <property type="molecule type" value="Genomic_DNA"/>
</dbReference>
<dbReference type="Pfam" id="PF12822">
    <property type="entry name" value="ECF_trnsprt"/>
    <property type="match status" value="1"/>
</dbReference>
<protein>
    <submittedName>
        <fullName evidence="2">ECF transporter S component</fullName>
    </submittedName>
</protein>
<keyword evidence="1" id="KW-0812">Transmembrane</keyword>
<reference evidence="2 3" key="1">
    <citation type="submission" date="2020-08" db="EMBL/GenBank/DDBJ databases">
        <title>Genome public.</title>
        <authorList>
            <person name="Liu C."/>
            <person name="Sun Q."/>
        </authorList>
    </citation>
    <scope>NUCLEOTIDE SEQUENCE [LARGE SCALE GENOMIC DNA]</scope>
    <source>
        <strain evidence="2 3">M2</strain>
    </source>
</reference>
<feature type="transmembrane region" description="Helical" evidence="1">
    <location>
        <begin position="12"/>
        <end position="34"/>
    </location>
</feature>